<dbReference type="AlphaFoldDB" id="A0A6G1QKQ5"/>
<accession>A0A6G1QKQ5</accession>
<organism evidence="1 2">
    <name type="scientific">Channa argus</name>
    <name type="common">Northern snakehead</name>
    <name type="synonym">Ophicephalus argus</name>
    <dbReference type="NCBI Taxonomy" id="215402"/>
    <lineage>
        <taxon>Eukaryota</taxon>
        <taxon>Metazoa</taxon>
        <taxon>Chordata</taxon>
        <taxon>Craniata</taxon>
        <taxon>Vertebrata</taxon>
        <taxon>Euteleostomi</taxon>
        <taxon>Actinopterygii</taxon>
        <taxon>Neopterygii</taxon>
        <taxon>Teleostei</taxon>
        <taxon>Neoteleostei</taxon>
        <taxon>Acanthomorphata</taxon>
        <taxon>Anabantaria</taxon>
        <taxon>Anabantiformes</taxon>
        <taxon>Channoidei</taxon>
        <taxon>Channidae</taxon>
        <taxon>Channa</taxon>
    </lineage>
</organism>
<protein>
    <submittedName>
        <fullName evidence="1">Uncharacterized protein</fullName>
    </submittedName>
</protein>
<evidence type="ECO:0000313" key="1">
    <source>
        <dbReference type="EMBL" id="KAF3703135.1"/>
    </source>
</evidence>
<reference evidence="2" key="2">
    <citation type="submission" date="2019-02" db="EMBL/GenBank/DDBJ databases">
        <title>Opniocepnalus argus Var Kimnra genome.</title>
        <authorList>
            <person name="Zhou C."/>
            <person name="Xiao S."/>
        </authorList>
    </citation>
    <scope>NUCLEOTIDE SEQUENCE [LARGE SCALE GENOMIC DNA]</scope>
</reference>
<gene>
    <name evidence="1" type="ORF">EXN66_Car018823</name>
</gene>
<dbReference type="EMBL" id="CM015729">
    <property type="protein sequence ID" value="KAF3703135.1"/>
    <property type="molecule type" value="Genomic_DNA"/>
</dbReference>
<proteinExistence type="predicted"/>
<name>A0A6G1QKQ5_CHAAH</name>
<sequence>MEIICSSGLSCEFRVATVARFGRMPFLTQPSPISTRLGTGAVGVGCRGFSV</sequence>
<evidence type="ECO:0000313" key="2">
    <source>
        <dbReference type="Proteomes" id="UP000503349"/>
    </source>
</evidence>
<dbReference type="Proteomes" id="UP000503349">
    <property type="component" value="Chromosome 18"/>
</dbReference>
<keyword evidence="2" id="KW-1185">Reference proteome</keyword>
<reference evidence="1 2" key="1">
    <citation type="submission" date="2019-02" db="EMBL/GenBank/DDBJ databases">
        <title>Opniocepnalus argus genome.</title>
        <authorList>
            <person name="Zhou C."/>
            <person name="Xiao S."/>
        </authorList>
    </citation>
    <scope>NUCLEOTIDE SEQUENCE [LARGE SCALE GENOMIC DNA]</scope>
    <source>
        <strain evidence="1">OARG1902GOOAL</strain>
        <tissue evidence="1">Muscle</tissue>
    </source>
</reference>